<evidence type="ECO:0000256" key="2">
    <source>
        <dbReference type="ARBA" id="ARBA00022741"/>
    </source>
</evidence>
<reference evidence="5 6" key="1">
    <citation type="submission" date="2016-11" db="EMBL/GenBank/DDBJ databases">
        <authorList>
            <person name="Jaros S."/>
            <person name="Januszkiewicz K."/>
            <person name="Wedrychowicz H."/>
        </authorList>
    </citation>
    <scope>NUCLEOTIDE SEQUENCE [LARGE SCALE GENOMIC DNA]</scope>
    <source>
        <strain evidence="5 6">DSM 44666</strain>
    </source>
</reference>
<evidence type="ECO:0000313" key="6">
    <source>
        <dbReference type="Proteomes" id="UP000184476"/>
    </source>
</evidence>
<dbReference type="AlphaFoldDB" id="A0A1M5B0J8"/>
<dbReference type="EMBL" id="FQVL01000017">
    <property type="protein sequence ID" value="SHF35970.1"/>
    <property type="molecule type" value="Genomic_DNA"/>
</dbReference>
<dbReference type="InterPro" id="IPR051782">
    <property type="entry name" value="ABC_Transporter_VariousFunc"/>
</dbReference>
<dbReference type="PROSITE" id="PS50893">
    <property type="entry name" value="ABC_TRANSPORTER_2"/>
    <property type="match status" value="1"/>
</dbReference>
<dbReference type="InterPro" id="IPR003439">
    <property type="entry name" value="ABC_transporter-like_ATP-bd"/>
</dbReference>
<dbReference type="InterPro" id="IPR027417">
    <property type="entry name" value="P-loop_NTPase"/>
</dbReference>
<dbReference type="SMART" id="SM00382">
    <property type="entry name" value="AAA"/>
    <property type="match status" value="1"/>
</dbReference>
<keyword evidence="6" id="KW-1185">Reference proteome</keyword>
<dbReference type="RefSeq" id="WP_073157838.1">
    <property type="nucleotide sequence ID" value="NZ_FQVL01000017.1"/>
</dbReference>
<gene>
    <name evidence="5" type="ORF">SAMN05444392_11713</name>
</gene>
<dbReference type="PANTHER" id="PTHR42939:SF1">
    <property type="entry name" value="ABC TRANSPORTER ATP-BINDING PROTEIN ALBC-RELATED"/>
    <property type="match status" value="1"/>
</dbReference>
<accession>A0A1M5B0J8</accession>
<dbReference type="InterPro" id="IPR003593">
    <property type="entry name" value="AAA+_ATPase"/>
</dbReference>
<sequence length="294" mass="33163">MHNIVEVKGLTKKYSDVTAVNQVEFQIEKDKIYGLLGKNGAGKTTIMQMLTGQIFPSHGEIKVFGESPIENQVVLNQICFIKESQKYPDVFRVIDVIETAASIFPNWDQEVADQLLEEFRLPLKKRMKKLSRGMFSSVGITIGLASRAPLTIFDEPYLGLDAVARNLFYNYLLEDYSAHPRTVILSTHLIDEVSKLLEHVIVIDQGEVLIDEETDQLHDYGYTLTGTKKQIESLIKEKNIITKSTLGTLTSVTIKGPLSKKEKEQIQELNLDLHTLSLQQLVVSLTSRKDGELK</sequence>
<dbReference type="Proteomes" id="UP000184476">
    <property type="component" value="Unassembled WGS sequence"/>
</dbReference>
<keyword evidence="2" id="KW-0547">Nucleotide-binding</keyword>
<dbReference type="PANTHER" id="PTHR42939">
    <property type="entry name" value="ABC TRANSPORTER ATP-BINDING PROTEIN ALBC-RELATED"/>
    <property type="match status" value="1"/>
</dbReference>
<dbReference type="OrthoDB" id="9804819at2"/>
<keyword evidence="1" id="KW-0813">Transport</keyword>
<keyword evidence="3 5" id="KW-0067">ATP-binding</keyword>
<feature type="domain" description="ABC transporter" evidence="4">
    <location>
        <begin position="5"/>
        <end position="230"/>
    </location>
</feature>
<protein>
    <submittedName>
        <fullName evidence="5">ABC-2 type transport system ATP-binding protein</fullName>
    </submittedName>
</protein>
<organism evidence="5 6">
    <name type="scientific">Seinonella peptonophila</name>
    <dbReference type="NCBI Taxonomy" id="112248"/>
    <lineage>
        <taxon>Bacteria</taxon>
        <taxon>Bacillati</taxon>
        <taxon>Bacillota</taxon>
        <taxon>Bacilli</taxon>
        <taxon>Bacillales</taxon>
        <taxon>Thermoactinomycetaceae</taxon>
        <taxon>Seinonella</taxon>
    </lineage>
</organism>
<evidence type="ECO:0000313" key="5">
    <source>
        <dbReference type="EMBL" id="SHF35970.1"/>
    </source>
</evidence>
<dbReference type="CDD" id="cd03230">
    <property type="entry name" value="ABC_DR_subfamily_A"/>
    <property type="match status" value="1"/>
</dbReference>
<name>A0A1M5B0J8_9BACL</name>
<dbReference type="Pfam" id="PF00005">
    <property type="entry name" value="ABC_tran"/>
    <property type="match status" value="1"/>
</dbReference>
<dbReference type="STRING" id="112248.SAMN05444392_11713"/>
<evidence type="ECO:0000256" key="3">
    <source>
        <dbReference type="ARBA" id="ARBA00022840"/>
    </source>
</evidence>
<dbReference type="GO" id="GO:0005524">
    <property type="term" value="F:ATP binding"/>
    <property type="evidence" value="ECO:0007669"/>
    <property type="project" value="UniProtKB-KW"/>
</dbReference>
<dbReference type="Gene3D" id="3.40.50.300">
    <property type="entry name" value="P-loop containing nucleotide triphosphate hydrolases"/>
    <property type="match status" value="1"/>
</dbReference>
<proteinExistence type="predicted"/>
<evidence type="ECO:0000259" key="4">
    <source>
        <dbReference type="PROSITE" id="PS50893"/>
    </source>
</evidence>
<dbReference type="GO" id="GO:0016887">
    <property type="term" value="F:ATP hydrolysis activity"/>
    <property type="evidence" value="ECO:0007669"/>
    <property type="project" value="InterPro"/>
</dbReference>
<dbReference type="SUPFAM" id="SSF52540">
    <property type="entry name" value="P-loop containing nucleoside triphosphate hydrolases"/>
    <property type="match status" value="1"/>
</dbReference>
<evidence type="ECO:0000256" key="1">
    <source>
        <dbReference type="ARBA" id="ARBA00022448"/>
    </source>
</evidence>